<protein>
    <submittedName>
        <fullName evidence="4">Type I-A CRISPR-associated protein Cas5</fullName>
    </submittedName>
</protein>
<keyword evidence="5" id="KW-1185">Reference proteome</keyword>
<evidence type="ECO:0000313" key="5">
    <source>
        <dbReference type="Proteomes" id="UP000248044"/>
    </source>
</evidence>
<name>A0A2U9IIY8_9CREN</name>
<dbReference type="RefSeq" id="WP_110271896.1">
    <property type="nucleotide sequence ID" value="NZ_CP029289.2"/>
</dbReference>
<comment type="similarity">
    <text evidence="1">Belongs to the CRISPR-associated protein Cas5 family. Subtype I-A/Apern subfamily.</text>
</comment>
<dbReference type="Proteomes" id="UP000248044">
    <property type="component" value="Chromosome"/>
</dbReference>
<evidence type="ECO:0000313" key="4">
    <source>
        <dbReference type="EMBL" id="AWR96018.1"/>
    </source>
</evidence>
<dbReference type="GeneID" id="36832911"/>
<evidence type="ECO:0000256" key="2">
    <source>
        <dbReference type="ARBA" id="ARBA00023118"/>
    </source>
</evidence>
<gene>
    <name evidence="4" type="primary">cas5a</name>
    <name evidence="4" type="ORF">DFR85_12105</name>
</gene>
<accession>A0A2U9IIY8</accession>
<dbReference type="NCBIfam" id="TIGR01874">
    <property type="entry name" value="cas_cas5a"/>
    <property type="match status" value="1"/>
</dbReference>
<dbReference type="CDD" id="cd09753">
    <property type="entry name" value="Cas5_I-A"/>
    <property type="match status" value="1"/>
</dbReference>
<keyword evidence="2" id="KW-0051">Antiviral defense</keyword>
<dbReference type="AlphaFoldDB" id="A0A2U9IIY8"/>
<dbReference type="KEGG" id="abri:DFR85_12105"/>
<sequence length="243" mass="27267">MSEFFYSKVYIKFHWGFSVVSPLSSKSKSGLLLPPPTTLIGALSYGKFRGKDLVKIGGKTCSPAKNFDNIIAAARYEDNSAGIYIEDIVRNVVTYFQRPERRKEKAYRYNIVPTGKIYSPNGEMIVVFITDKIQPQELEKLSWSIIRIGSKEGIVSVENVEIGKAKKVSGRVTTKYYFPATVKHDASPFIKYIDFWEGGQTWGEEGEKKTYAVPISSFPLYSVEAKVEAEEAYDVGGEIVVVN</sequence>
<dbReference type="InterPro" id="IPR013422">
    <property type="entry name" value="CRISPR-assoc_prot_Cas5_N"/>
</dbReference>
<dbReference type="Gene3D" id="3.30.70.3120">
    <property type="match status" value="1"/>
</dbReference>
<dbReference type="OrthoDB" id="99243at2157"/>
<organism evidence="4 5">
    <name type="scientific">Acidianus brierleyi</name>
    <dbReference type="NCBI Taxonomy" id="41673"/>
    <lineage>
        <taxon>Archaea</taxon>
        <taxon>Thermoproteota</taxon>
        <taxon>Thermoprotei</taxon>
        <taxon>Sulfolobales</taxon>
        <taxon>Sulfolobaceae</taxon>
        <taxon>Acidianus</taxon>
    </lineage>
</organism>
<evidence type="ECO:0000256" key="3">
    <source>
        <dbReference type="ARBA" id="ARBA00025626"/>
    </source>
</evidence>
<reference evidence="4 5" key="1">
    <citation type="submission" date="2018-05" db="EMBL/GenBank/DDBJ databases">
        <title>Complete Genome Sequences of Extremely Thermoacidophilic, Metal-Mobilizing Type-Strain Members of the Archaeal Family Sulfolobaceae: Acidianus brierleyi DSM-1651T, Acidianus sulfidivorans DSM-18786T, Metallosphaera hakonensis DSM-7519T, and Metallosphaera prunae DSM-10039T.</title>
        <authorList>
            <person name="Counts J.A."/>
            <person name="Kelly R.M."/>
        </authorList>
    </citation>
    <scope>NUCLEOTIDE SEQUENCE [LARGE SCALE GENOMIC DNA]</scope>
    <source>
        <strain evidence="4 5">DSM 1651</strain>
    </source>
</reference>
<dbReference type="InterPro" id="IPR053725">
    <property type="entry name" value="CRISPR_Cas5_sf"/>
</dbReference>
<dbReference type="InterPro" id="IPR010153">
    <property type="entry name" value="CRISPR-assoc_prot_Cas5a-typ"/>
</dbReference>
<dbReference type="EMBL" id="CP029289">
    <property type="protein sequence ID" value="AWR96018.1"/>
    <property type="molecule type" value="Genomic_DNA"/>
</dbReference>
<comment type="function">
    <text evidence="3">CRISPR (clustered regularly interspaced short palindromic repeat) is an adaptive immune system that provides protection against mobile genetic elements (viruses, transposable elements and conjugative plasmids). CRISPR clusters contain spacers, sequences complementary to antecedent mobile elements, and target invading nucleic acids. CRISPR clusters are transcribed and processed into CRISPR RNA (crRNA).</text>
</comment>
<dbReference type="NCBIfam" id="TIGR02593">
    <property type="entry name" value="CRISPR_cas5"/>
    <property type="match status" value="1"/>
</dbReference>
<dbReference type="GO" id="GO:0051607">
    <property type="term" value="P:defense response to virus"/>
    <property type="evidence" value="ECO:0007669"/>
    <property type="project" value="UniProtKB-KW"/>
</dbReference>
<proteinExistence type="inferred from homology"/>
<evidence type="ECO:0000256" key="1">
    <source>
        <dbReference type="ARBA" id="ARBA00010891"/>
    </source>
</evidence>